<dbReference type="EMBL" id="CAMGYJ010000009">
    <property type="protein sequence ID" value="CAI0543595.1"/>
    <property type="molecule type" value="Genomic_DNA"/>
</dbReference>
<dbReference type="Proteomes" id="UP001154282">
    <property type="component" value="Unassembled WGS sequence"/>
</dbReference>
<evidence type="ECO:0000313" key="1">
    <source>
        <dbReference type="EMBL" id="CAI0543595.1"/>
    </source>
</evidence>
<dbReference type="AlphaFoldDB" id="A0AAV0QDB9"/>
<comment type="caution">
    <text evidence="1">The sequence shown here is derived from an EMBL/GenBank/DDBJ whole genome shotgun (WGS) entry which is preliminary data.</text>
</comment>
<organism evidence="1 2">
    <name type="scientific">Linum tenue</name>
    <dbReference type="NCBI Taxonomy" id="586396"/>
    <lineage>
        <taxon>Eukaryota</taxon>
        <taxon>Viridiplantae</taxon>
        <taxon>Streptophyta</taxon>
        <taxon>Embryophyta</taxon>
        <taxon>Tracheophyta</taxon>
        <taxon>Spermatophyta</taxon>
        <taxon>Magnoliopsida</taxon>
        <taxon>eudicotyledons</taxon>
        <taxon>Gunneridae</taxon>
        <taxon>Pentapetalae</taxon>
        <taxon>rosids</taxon>
        <taxon>fabids</taxon>
        <taxon>Malpighiales</taxon>
        <taxon>Linaceae</taxon>
        <taxon>Linum</taxon>
    </lineage>
</organism>
<name>A0AAV0QDB9_9ROSI</name>
<evidence type="ECO:0000313" key="2">
    <source>
        <dbReference type="Proteomes" id="UP001154282"/>
    </source>
</evidence>
<keyword evidence="2" id="KW-1185">Reference proteome</keyword>
<protein>
    <submittedName>
        <fullName evidence="1">Uncharacterized protein</fullName>
    </submittedName>
</protein>
<sequence length="56" mass="6343">MSLKFAQAHHTLCFNKLLILGVVEIRTHDYLVKPALIPCHKPVGPNNSSCWEKVML</sequence>
<reference evidence="1" key="1">
    <citation type="submission" date="2022-08" db="EMBL/GenBank/DDBJ databases">
        <authorList>
            <person name="Gutierrez-Valencia J."/>
        </authorList>
    </citation>
    <scope>NUCLEOTIDE SEQUENCE</scope>
</reference>
<gene>
    <name evidence="1" type="ORF">LITE_LOCUS42882</name>
</gene>
<accession>A0AAV0QDB9</accession>
<proteinExistence type="predicted"/>
<feature type="non-terminal residue" evidence="1">
    <location>
        <position position="56"/>
    </location>
</feature>